<feature type="domain" description="Rod shape-determining protein MreC beta-barrel core" evidence="6">
    <location>
        <begin position="130"/>
        <end position="274"/>
    </location>
</feature>
<accession>Q6APB4</accession>
<dbReference type="RefSeq" id="WP_011188324.1">
    <property type="nucleotide sequence ID" value="NC_006138.1"/>
</dbReference>
<dbReference type="AlphaFoldDB" id="Q6APB4"/>
<dbReference type="NCBIfam" id="TIGR00219">
    <property type="entry name" value="mreC"/>
    <property type="match status" value="1"/>
</dbReference>
<evidence type="ECO:0000256" key="5">
    <source>
        <dbReference type="PIRNR" id="PIRNR038471"/>
    </source>
</evidence>
<evidence type="ECO:0000256" key="2">
    <source>
        <dbReference type="ARBA" id="ARBA00013855"/>
    </source>
</evidence>
<evidence type="ECO:0000256" key="4">
    <source>
        <dbReference type="ARBA" id="ARBA00032089"/>
    </source>
</evidence>
<dbReference type="GO" id="GO:0008360">
    <property type="term" value="P:regulation of cell shape"/>
    <property type="evidence" value="ECO:0007669"/>
    <property type="project" value="UniProtKB-KW"/>
</dbReference>
<evidence type="ECO:0000256" key="1">
    <source>
        <dbReference type="ARBA" id="ARBA00009369"/>
    </source>
</evidence>
<comment type="function">
    <text evidence="5">Involved in formation and maintenance of cell shape.</text>
</comment>
<dbReference type="OrthoDB" id="9808025at2"/>
<dbReference type="GO" id="GO:0005886">
    <property type="term" value="C:plasma membrane"/>
    <property type="evidence" value="ECO:0007669"/>
    <property type="project" value="TreeGrafter"/>
</dbReference>
<dbReference type="Pfam" id="PF04085">
    <property type="entry name" value="MreC"/>
    <property type="match status" value="1"/>
</dbReference>
<comment type="similarity">
    <text evidence="1 5">Belongs to the MreC family.</text>
</comment>
<dbReference type="PANTHER" id="PTHR34138:SF1">
    <property type="entry name" value="CELL SHAPE-DETERMINING PROTEIN MREC"/>
    <property type="match status" value="1"/>
</dbReference>
<keyword evidence="3 5" id="KW-0133">Cell shape</keyword>
<dbReference type="eggNOG" id="COG1792">
    <property type="taxonomic scope" value="Bacteria"/>
</dbReference>
<dbReference type="EMBL" id="CR522870">
    <property type="protein sequence ID" value="CAG35810.1"/>
    <property type="molecule type" value="Genomic_DNA"/>
</dbReference>
<dbReference type="InterPro" id="IPR042177">
    <property type="entry name" value="Cell/Rod_1"/>
</dbReference>
<dbReference type="InterPro" id="IPR042175">
    <property type="entry name" value="Cell/Rod_MreC_2"/>
</dbReference>
<organism evidence="7 8">
    <name type="scientific">Desulfotalea psychrophila (strain LSv54 / DSM 12343)</name>
    <dbReference type="NCBI Taxonomy" id="177439"/>
    <lineage>
        <taxon>Bacteria</taxon>
        <taxon>Pseudomonadati</taxon>
        <taxon>Thermodesulfobacteriota</taxon>
        <taxon>Desulfobulbia</taxon>
        <taxon>Desulfobulbales</taxon>
        <taxon>Desulfocapsaceae</taxon>
        <taxon>Desulfotalea</taxon>
    </lineage>
</organism>
<sequence length="292" mass="31668">MAKESKNFRQSGRWRFVTVLTLTTCAVIAVVLGLGTLVGGNFGVPQKMTLEMVGSLQRSATVTLGSVEEIYEDYLSFVSVRAENKRLQADVDKYLLELEKYREGYNSYLSLQEQLKFKQSLSFKSFAARVVGKGGLGTYQTIVIDLGRSSDIIAGMIAFAPAGVVGQVIQVSDSYAKVLLANAPSSAIDAMVQKSRVRGILKGNGSAGYTLEYVLKNADIAVGDDVVTAGVGGMFPTGMTLGKVSAVEKKRLGMFLQVEIEPSVDFQSLEYVFVDPSDRREINELLNSSGKR</sequence>
<evidence type="ECO:0000259" key="6">
    <source>
        <dbReference type="Pfam" id="PF04085"/>
    </source>
</evidence>
<reference evidence="8" key="1">
    <citation type="journal article" date="2004" name="Environ. Microbiol.">
        <title>The genome of Desulfotalea psychrophila, a sulfate-reducing bacterium from permanently cold Arctic sediments.</title>
        <authorList>
            <person name="Rabus R."/>
            <person name="Ruepp A."/>
            <person name="Frickey T."/>
            <person name="Rattei T."/>
            <person name="Fartmann B."/>
            <person name="Stark M."/>
            <person name="Bauer M."/>
            <person name="Zibat A."/>
            <person name="Lombardot T."/>
            <person name="Becker I."/>
            <person name="Amann J."/>
            <person name="Gellner K."/>
            <person name="Teeling H."/>
            <person name="Leuschner W.D."/>
            <person name="Gloeckner F.-O."/>
            <person name="Lupas A.N."/>
            <person name="Amann R."/>
            <person name="Klenk H.-P."/>
        </authorList>
    </citation>
    <scope>NUCLEOTIDE SEQUENCE [LARGE SCALE GENOMIC DNA]</scope>
    <source>
        <strain evidence="8">DSM 12343 / LSv54</strain>
    </source>
</reference>
<evidence type="ECO:0000256" key="3">
    <source>
        <dbReference type="ARBA" id="ARBA00022960"/>
    </source>
</evidence>
<dbReference type="Gene3D" id="2.40.10.340">
    <property type="entry name" value="Rod shape-determining protein MreC, domain 1"/>
    <property type="match status" value="1"/>
</dbReference>
<gene>
    <name evidence="7" type="ordered locus">DP1081</name>
</gene>
<dbReference type="KEGG" id="dps:DP1081"/>
<dbReference type="PANTHER" id="PTHR34138">
    <property type="entry name" value="CELL SHAPE-DETERMINING PROTEIN MREC"/>
    <property type="match status" value="1"/>
</dbReference>
<dbReference type="STRING" id="177439.DP1081"/>
<dbReference type="InterPro" id="IPR055342">
    <property type="entry name" value="MreC_beta-barrel_core"/>
</dbReference>
<dbReference type="Proteomes" id="UP000000602">
    <property type="component" value="Chromosome"/>
</dbReference>
<dbReference type="PIRSF" id="PIRSF038471">
    <property type="entry name" value="MreC"/>
    <property type="match status" value="1"/>
</dbReference>
<keyword evidence="8" id="KW-1185">Reference proteome</keyword>
<dbReference type="HOGENOM" id="CLU_042663_1_1_7"/>
<dbReference type="Gene3D" id="2.40.10.350">
    <property type="entry name" value="Rod shape-determining protein MreC, domain 2"/>
    <property type="match status" value="1"/>
</dbReference>
<evidence type="ECO:0000313" key="7">
    <source>
        <dbReference type="EMBL" id="CAG35810.1"/>
    </source>
</evidence>
<protein>
    <recommendedName>
        <fullName evidence="2 5">Cell shape-determining protein MreC</fullName>
    </recommendedName>
    <alternativeName>
        <fullName evidence="4 5">Cell shape protein MreC</fullName>
    </alternativeName>
</protein>
<evidence type="ECO:0000313" key="8">
    <source>
        <dbReference type="Proteomes" id="UP000000602"/>
    </source>
</evidence>
<dbReference type="InterPro" id="IPR007221">
    <property type="entry name" value="MreC"/>
</dbReference>
<name>Q6APB4_DESPS</name>
<proteinExistence type="inferred from homology"/>